<dbReference type="AlphaFoldDB" id="A0AAU9JI15"/>
<evidence type="ECO:0000256" key="2">
    <source>
        <dbReference type="SAM" id="Phobius"/>
    </source>
</evidence>
<organism evidence="3 4">
    <name type="scientific">Blepharisma stoltei</name>
    <dbReference type="NCBI Taxonomy" id="1481888"/>
    <lineage>
        <taxon>Eukaryota</taxon>
        <taxon>Sar</taxon>
        <taxon>Alveolata</taxon>
        <taxon>Ciliophora</taxon>
        <taxon>Postciliodesmatophora</taxon>
        <taxon>Heterotrichea</taxon>
        <taxon>Heterotrichida</taxon>
        <taxon>Blepharismidae</taxon>
        <taxon>Blepharisma</taxon>
    </lineage>
</organism>
<name>A0AAU9JI15_9CILI</name>
<keyword evidence="2" id="KW-0812">Transmembrane</keyword>
<dbReference type="Proteomes" id="UP001162131">
    <property type="component" value="Unassembled WGS sequence"/>
</dbReference>
<dbReference type="EMBL" id="CAJZBQ010000035">
    <property type="protein sequence ID" value="CAG9324094.1"/>
    <property type="molecule type" value="Genomic_DNA"/>
</dbReference>
<feature type="transmembrane region" description="Helical" evidence="2">
    <location>
        <begin position="129"/>
        <end position="158"/>
    </location>
</feature>
<protein>
    <recommendedName>
        <fullName evidence="5">MARVEL domain-containing protein</fullName>
    </recommendedName>
</protein>
<feature type="region of interest" description="Disordered" evidence="1">
    <location>
        <begin position="238"/>
        <end position="259"/>
    </location>
</feature>
<feature type="compositionally biased region" description="Basic residues" evidence="1">
    <location>
        <begin position="242"/>
        <end position="251"/>
    </location>
</feature>
<evidence type="ECO:0000313" key="4">
    <source>
        <dbReference type="Proteomes" id="UP001162131"/>
    </source>
</evidence>
<evidence type="ECO:0008006" key="5">
    <source>
        <dbReference type="Google" id="ProtNLM"/>
    </source>
</evidence>
<reference evidence="3" key="1">
    <citation type="submission" date="2021-09" db="EMBL/GenBank/DDBJ databases">
        <authorList>
            <consortium name="AG Swart"/>
            <person name="Singh M."/>
            <person name="Singh A."/>
            <person name="Seah K."/>
            <person name="Emmerich C."/>
        </authorList>
    </citation>
    <scope>NUCLEOTIDE SEQUENCE</scope>
    <source>
        <strain evidence="3">ATCC30299</strain>
    </source>
</reference>
<evidence type="ECO:0000256" key="1">
    <source>
        <dbReference type="SAM" id="MobiDB-lite"/>
    </source>
</evidence>
<gene>
    <name evidence="3" type="ORF">BSTOLATCC_MIC35115</name>
</gene>
<sequence>MAITVCCMRTGFWWVFHILLLLMVMALELASLGVTRWFKQGDEPETDWEGGLLGPTPDSNYFSDALPYSNRWDRCNDGSVTGQDGLCEMWHSLWAGGVIYILFETISLFFISATIFILILDMCRETRALWLSVVFIWNVLAWHFFALVIWSGLAIMYWDEDCKSITWNHGQSQARVCGKEGPAISLACVLFIPFVALLHTLVYLAAKKQRLHEPEGEFPMTTKGAESDRMASDNRFEVEHEHHHHHRHHNHTTKDANQE</sequence>
<feature type="transmembrane region" description="Helical" evidence="2">
    <location>
        <begin position="98"/>
        <end position="120"/>
    </location>
</feature>
<comment type="caution">
    <text evidence="3">The sequence shown here is derived from an EMBL/GenBank/DDBJ whole genome shotgun (WGS) entry which is preliminary data.</text>
</comment>
<keyword evidence="2" id="KW-1133">Transmembrane helix</keyword>
<feature type="transmembrane region" description="Helical" evidence="2">
    <location>
        <begin position="12"/>
        <end position="34"/>
    </location>
</feature>
<keyword evidence="4" id="KW-1185">Reference proteome</keyword>
<proteinExistence type="predicted"/>
<evidence type="ECO:0000313" key="3">
    <source>
        <dbReference type="EMBL" id="CAG9324094.1"/>
    </source>
</evidence>
<keyword evidence="2" id="KW-0472">Membrane</keyword>
<accession>A0AAU9JI15</accession>
<feature type="transmembrane region" description="Helical" evidence="2">
    <location>
        <begin position="183"/>
        <end position="206"/>
    </location>
</feature>